<name>A0A834LA04_RHOSS</name>
<comment type="similarity">
    <text evidence="1">Belongs to the 'GDSL' lipolytic enzyme family.</text>
</comment>
<evidence type="ECO:0000256" key="1">
    <source>
        <dbReference type="ARBA" id="ARBA00008668"/>
    </source>
</evidence>
<protein>
    <recommendedName>
        <fullName evidence="5">GDSL esterase/lipase</fullName>
    </recommendedName>
</protein>
<organism evidence="3 4">
    <name type="scientific">Rhododendron simsii</name>
    <name type="common">Sims's rhododendron</name>
    <dbReference type="NCBI Taxonomy" id="118357"/>
    <lineage>
        <taxon>Eukaryota</taxon>
        <taxon>Viridiplantae</taxon>
        <taxon>Streptophyta</taxon>
        <taxon>Embryophyta</taxon>
        <taxon>Tracheophyta</taxon>
        <taxon>Spermatophyta</taxon>
        <taxon>Magnoliopsida</taxon>
        <taxon>eudicotyledons</taxon>
        <taxon>Gunneridae</taxon>
        <taxon>Pentapetalae</taxon>
        <taxon>asterids</taxon>
        <taxon>Ericales</taxon>
        <taxon>Ericaceae</taxon>
        <taxon>Ericoideae</taxon>
        <taxon>Rhodoreae</taxon>
        <taxon>Rhododendron</taxon>
    </lineage>
</organism>
<dbReference type="PANTHER" id="PTHR22835:SF546">
    <property type="entry name" value="GDSL-LIKE LIPASE_ACYLHYDROLASE"/>
    <property type="match status" value="1"/>
</dbReference>
<evidence type="ECO:0008006" key="5">
    <source>
        <dbReference type="Google" id="ProtNLM"/>
    </source>
</evidence>
<comment type="caution">
    <text evidence="3">The sequence shown here is derived from an EMBL/GenBank/DDBJ whole genome shotgun (WGS) entry which is preliminary data.</text>
</comment>
<keyword evidence="4" id="KW-1185">Reference proteome</keyword>
<evidence type="ECO:0000313" key="4">
    <source>
        <dbReference type="Proteomes" id="UP000626092"/>
    </source>
</evidence>
<dbReference type="Pfam" id="PF00657">
    <property type="entry name" value="Lipase_GDSL"/>
    <property type="match status" value="1"/>
</dbReference>
<dbReference type="PANTHER" id="PTHR22835">
    <property type="entry name" value="ZINC FINGER FYVE DOMAIN CONTAINING PROTEIN"/>
    <property type="match status" value="1"/>
</dbReference>
<proteinExistence type="inferred from homology"/>
<accession>A0A834LA04</accession>
<dbReference type="Proteomes" id="UP000626092">
    <property type="component" value="Unassembled WGS sequence"/>
</dbReference>
<gene>
    <name evidence="3" type="ORF">RHSIM_Rhsim10G0017300</name>
</gene>
<dbReference type="EMBL" id="WJXA01000010">
    <property type="protein sequence ID" value="KAF7129793.1"/>
    <property type="molecule type" value="Genomic_DNA"/>
</dbReference>
<keyword evidence="2" id="KW-0325">Glycoprotein</keyword>
<dbReference type="AlphaFoldDB" id="A0A834LA04"/>
<dbReference type="OrthoDB" id="1600564at2759"/>
<dbReference type="Gene3D" id="3.40.50.1110">
    <property type="entry name" value="SGNH hydrolase"/>
    <property type="match status" value="1"/>
</dbReference>
<sequence>MAVEFNRQLKDRVNKLRAELPLAALTYVDVYTAKYGLISNTKNQDPPDRSFCETKLGPPFLLFAPPRWSGSPLANAMVALREYCGFTDPLKICCGHHKNDVHVWCGQKDSINGTQYCGASCATPSTFISWDGVHYSEAANHWAADCILNGA</sequence>
<dbReference type="GO" id="GO:0016788">
    <property type="term" value="F:hydrolase activity, acting on ester bonds"/>
    <property type="evidence" value="ECO:0007669"/>
    <property type="project" value="InterPro"/>
</dbReference>
<evidence type="ECO:0000256" key="2">
    <source>
        <dbReference type="ARBA" id="ARBA00023180"/>
    </source>
</evidence>
<evidence type="ECO:0000313" key="3">
    <source>
        <dbReference type="EMBL" id="KAF7129793.1"/>
    </source>
</evidence>
<dbReference type="InterPro" id="IPR001087">
    <property type="entry name" value="GDSL"/>
</dbReference>
<dbReference type="InterPro" id="IPR036514">
    <property type="entry name" value="SGNH_hydro_sf"/>
</dbReference>
<reference evidence="3" key="1">
    <citation type="submission" date="2019-11" db="EMBL/GenBank/DDBJ databases">
        <authorList>
            <person name="Liu Y."/>
            <person name="Hou J."/>
            <person name="Li T.-Q."/>
            <person name="Guan C.-H."/>
            <person name="Wu X."/>
            <person name="Wu H.-Z."/>
            <person name="Ling F."/>
            <person name="Zhang R."/>
            <person name="Shi X.-G."/>
            <person name="Ren J.-P."/>
            <person name="Chen E.-F."/>
            <person name="Sun J.-M."/>
        </authorList>
    </citation>
    <scope>NUCLEOTIDE SEQUENCE</scope>
    <source>
        <strain evidence="3">Adult_tree_wgs_1</strain>
        <tissue evidence="3">Leaves</tissue>
    </source>
</reference>